<keyword evidence="1" id="KW-1133">Transmembrane helix</keyword>
<feature type="transmembrane region" description="Helical" evidence="1">
    <location>
        <begin position="86"/>
        <end position="107"/>
    </location>
</feature>
<sequence>MSKYPGNIEAVLALSISVVSAGLLLLPAAGLESNWITIAGLLSGIVILGISFVQKRYLLVHLCLFFLLLFGWKNSPLWPSDLPTGLVAPFLSYLLIVLLIPPLRKTLSWFRWGGCSRKAMIAGLLILAFSLPALLMWAMHSENVIEYYVYLFHPEILYIELVIFALLFAVINAVTQEVIFRGVFQDALEAAFGKGAYAILVQALIFGLIHLQGIPSGLAGVLMAFSYGCALGILRKVAGGLLLPIAVHFITDLFIFFLVFYKAGLLGLLSIFPRL</sequence>
<reference evidence="3 4" key="1">
    <citation type="submission" date="2019-03" db="EMBL/GenBank/DDBJ databases">
        <title>Genomic Encyclopedia of Type Strains, Phase IV (KMG-IV): sequencing the most valuable type-strain genomes for metagenomic binning, comparative biology and taxonomic classification.</title>
        <authorList>
            <person name="Goeker M."/>
        </authorList>
    </citation>
    <scope>NUCLEOTIDE SEQUENCE [LARGE SCALE GENOMIC DNA]</scope>
    <source>
        <strain evidence="3 4">DSM 21100</strain>
    </source>
</reference>
<feature type="transmembrane region" description="Helical" evidence="1">
    <location>
        <begin position="12"/>
        <end position="29"/>
    </location>
</feature>
<gene>
    <name evidence="3" type="ORF">EDD80_10247</name>
</gene>
<protein>
    <submittedName>
        <fullName evidence="3">CAAX prenyl protease-like protein</fullName>
    </submittedName>
</protein>
<proteinExistence type="predicted"/>
<name>A0A4R3KU19_9SPHI</name>
<evidence type="ECO:0000259" key="2">
    <source>
        <dbReference type="Pfam" id="PF02517"/>
    </source>
</evidence>
<comment type="caution">
    <text evidence="3">The sequence shown here is derived from an EMBL/GenBank/DDBJ whole genome shotgun (WGS) entry which is preliminary data.</text>
</comment>
<keyword evidence="3" id="KW-0645">Protease</keyword>
<dbReference type="InterPro" id="IPR003675">
    <property type="entry name" value="Rce1/LyrA-like_dom"/>
</dbReference>
<evidence type="ECO:0000256" key="1">
    <source>
        <dbReference type="SAM" id="Phobius"/>
    </source>
</evidence>
<keyword evidence="1" id="KW-0812">Transmembrane</keyword>
<keyword evidence="3" id="KW-0378">Hydrolase</keyword>
<evidence type="ECO:0000313" key="3">
    <source>
        <dbReference type="EMBL" id="TCS88857.1"/>
    </source>
</evidence>
<dbReference type="Proteomes" id="UP000295807">
    <property type="component" value="Unassembled WGS sequence"/>
</dbReference>
<dbReference type="EMBL" id="SMAD01000002">
    <property type="protein sequence ID" value="TCS88857.1"/>
    <property type="molecule type" value="Genomic_DNA"/>
</dbReference>
<feature type="transmembrane region" description="Helical" evidence="1">
    <location>
        <begin position="35"/>
        <end position="53"/>
    </location>
</feature>
<dbReference type="Pfam" id="PF02517">
    <property type="entry name" value="Rce1-like"/>
    <property type="match status" value="1"/>
</dbReference>
<dbReference type="AlphaFoldDB" id="A0A4R3KU19"/>
<feature type="transmembrane region" description="Helical" evidence="1">
    <location>
        <begin position="58"/>
        <end position="74"/>
    </location>
</feature>
<feature type="transmembrane region" description="Helical" evidence="1">
    <location>
        <begin position="191"/>
        <end position="211"/>
    </location>
</feature>
<keyword evidence="1" id="KW-0472">Membrane</keyword>
<feature type="transmembrane region" description="Helical" evidence="1">
    <location>
        <begin position="158"/>
        <end position="179"/>
    </location>
</feature>
<accession>A0A4R3KU19</accession>
<dbReference type="GO" id="GO:0004175">
    <property type="term" value="F:endopeptidase activity"/>
    <property type="evidence" value="ECO:0007669"/>
    <property type="project" value="UniProtKB-ARBA"/>
</dbReference>
<feature type="domain" description="CAAX prenyl protease 2/Lysostaphin resistance protein A-like" evidence="2">
    <location>
        <begin position="161"/>
        <end position="254"/>
    </location>
</feature>
<dbReference type="OrthoDB" id="9779573at2"/>
<evidence type="ECO:0000313" key="4">
    <source>
        <dbReference type="Proteomes" id="UP000295807"/>
    </source>
</evidence>
<feature type="transmembrane region" description="Helical" evidence="1">
    <location>
        <begin position="241"/>
        <end position="261"/>
    </location>
</feature>
<dbReference type="GO" id="GO:0006508">
    <property type="term" value="P:proteolysis"/>
    <property type="evidence" value="ECO:0007669"/>
    <property type="project" value="UniProtKB-KW"/>
</dbReference>
<keyword evidence="4" id="KW-1185">Reference proteome</keyword>
<feature type="transmembrane region" description="Helical" evidence="1">
    <location>
        <begin position="119"/>
        <end position="138"/>
    </location>
</feature>
<organism evidence="3 4">
    <name type="scientific">Anseongella ginsenosidimutans</name>
    <dbReference type="NCBI Taxonomy" id="496056"/>
    <lineage>
        <taxon>Bacteria</taxon>
        <taxon>Pseudomonadati</taxon>
        <taxon>Bacteroidota</taxon>
        <taxon>Sphingobacteriia</taxon>
        <taxon>Sphingobacteriales</taxon>
        <taxon>Sphingobacteriaceae</taxon>
        <taxon>Anseongella</taxon>
    </lineage>
</organism>
<dbReference type="RefSeq" id="WP_132127976.1">
    <property type="nucleotide sequence ID" value="NZ_SMAD01000002.1"/>
</dbReference>
<dbReference type="GO" id="GO:0080120">
    <property type="term" value="P:CAAX-box protein maturation"/>
    <property type="evidence" value="ECO:0007669"/>
    <property type="project" value="UniProtKB-ARBA"/>
</dbReference>
<feature type="transmembrane region" description="Helical" evidence="1">
    <location>
        <begin position="217"/>
        <end position="234"/>
    </location>
</feature>